<feature type="compositionally biased region" description="Low complexity" evidence="4">
    <location>
        <begin position="762"/>
        <end position="775"/>
    </location>
</feature>
<keyword evidence="1 3" id="KW-0853">WD repeat</keyword>
<dbReference type="Pfam" id="PF00400">
    <property type="entry name" value="WD40"/>
    <property type="match status" value="4"/>
</dbReference>
<feature type="compositionally biased region" description="Low complexity" evidence="4">
    <location>
        <begin position="372"/>
        <end position="381"/>
    </location>
</feature>
<feature type="compositionally biased region" description="Low complexity" evidence="4">
    <location>
        <begin position="570"/>
        <end position="583"/>
    </location>
</feature>
<dbReference type="PANTHER" id="PTHR15574">
    <property type="entry name" value="WD REPEAT DOMAIN-CONTAINING FAMILY"/>
    <property type="match status" value="1"/>
</dbReference>
<evidence type="ECO:0000256" key="4">
    <source>
        <dbReference type="SAM" id="MobiDB-lite"/>
    </source>
</evidence>
<feature type="compositionally biased region" description="Low complexity" evidence="4">
    <location>
        <begin position="839"/>
        <end position="849"/>
    </location>
</feature>
<feature type="compositionally biased region" description="Low complexity" evidence="4">
    <location>
        <begin position="288"/>
        <end position="308"/>
    </location>
</feature>
<keyword evidence="2" id="KW-0677">Repeat</keyword>
<evidence type="ECO:0000256" key="3">
    <source>
        <dbReference type="PROSITE-ProRule" id="PRU00221"/>
    </source>
</evidence>
<proteinExistence type="predicted"/>
<feature type="region of interest" description="Disordered" evidence="4">
    <location>
        <begin position="256"/>
        <end position="350"/>
    </location>
</feature>
<dbReference type="Gene3D" id="2.130.10.10">
    <property type="entry name" value="YVTN repeat-like/Quinoprotein amine dehydrogenase"/>
    <property type="match status" value="2"/>
</dbReference>
<evidence type="ECO:0000313" key="5">
    <source>
        <dbReference type="EMBL" id="KAK9903918.1"/>
    </source>
</evidence>
<dbReference type="SUPFAM" id="SSF50978">
    <property type="entry name" value="WD40 repeat-like"/>
    <property type="match status" value="1"/>
</dbReference>
<feature type="region of interest" description="Disordered" evidence="4">
    <location>
        <begin position="368"/>
        <end position="426"/>
    </location>
</feature>
<dbReference type="PANTHER" id="PTHR15574:SF40">
    <property type="entry name" value="WD AND TETRATRICOPEPTIDE REPEATS PROTEIN 1"/>
    <property type="match status" value="1"/>
</dbReference>
<dbReference type="InterPro" id="IPR001680">
    <property type="entry name" value="WD40_rpt"/>
</dbReference>
<dbReference type="PROSITE" id="PS50294">
    <property type="entry name" value="WD_REPEATS_REGION"/>
    <property type="match status" value="1"/>
</dbReference>
<comment type="caution">
    <text evidence="5">The sequence shown here is derived from an EMBL/GenBank/DDBJ whole genome shotgun (WGS) entry which is preliminary data.</text>
</comment>
<gene>
    <name evidence="5" type="ORF">WJX75_000468</name>
</gene>
<evidence type="ECO:0000313" key="6">
    <source>
        <dbReference type="Proteomes" id="UP001491310"/>
    </source>
</evidence>
<feature type="compositionally biased region" description="Basic and acidic residues" evidence="4">
    <location>
        <begin position="794"/>
        <end position="807"/>
    </location>
</feature>
<feature type="region of interest" description="Disordered" evidence="4">
    <location>
        <begin position="453"/>
        <end position="675"/>
    </location>
</feature>
<accession>A0ABR2YEL3</accession>
<dbReference type="InterPro" id="IPR036322">
    <property type="entry name" value="WD40_repeat_dom_sf"/>
</dbReference>
<dbReference type="EMBL" id="JALJOT010000013">
    <property type="protein sequence ID" value="KAK9903918.1"/>
    <property type="molecule type" value="Genomic_DNA"/>
</dbReference>
<dbReference type="PROSITE" id="PS50082">
    <property type="entry name" value="WD_REPEATS_2"/>
    <property type="match status" value="2"/>
</dbReference>
<dbReference type="InterPro" id="IPR045151">
    <property type="entry name" value="DCAF8"/>
</dbReference>
<name>A0ABR2YEL3_9CHLO</name>
<evidence type="ECO:0008006" key="7">
    <source>
        <dbReference type="Google" id="ProtNLM"/>
    </source>
</evidence>
<feature type="compositionally biased region" description="Basic and acidic residues" evidence="4">
    <location>
        <begin position="719"/>
        <end position="731"/>
    </location>
</feature>
<dbReference type="Proteomes" id="UP001491310">
    <property type="component" value="Unassembled WGS sequence"/>
</dbReference>
<organism evidence="5 6">
    <name type="scientific">Coccomyxa subellipsoidea</name>
    <dbReference type="NCBI Taxonomy" id="248742"/>
    <lineage>
        <taxon>Eukaryota</taxon>
        <taxon>Viridiplantae</taxon>
        <taxon>Chlorophyta</taxon>
        <taxon>core chlorophytes</taxon>
        <taxon>Trebouxiophyceae</taxon>
        <taxon>Trebouxiophyceae incertae sedis</taxon>
        <taxon>Coccomyxaceae</taxon>
        <taxon>Coccomyxa</taxon>
    </lineage>
</organism>
<feature type="compositionally biased region" description="Basic and acidic residues" evidence="4">
    <location>
        <begin position="1020"/>
        <end position="1036"/>
    </location>
</feature>
<feature type="repeat" description="WD" evidence="3">
    <location>
        <begin position="1"/>
        <end position="35"/>
    </location>
</feature>
<feature type="compositionally biased region" description="Low complexity" evidence="4">
    <location>
        <begin position="337"/>
        <end position="346"/>
    </location>
</feature>
<keyword evidence="6" id="KW-1185">Reference proteome</keyword>
<dbReference type="InterPro" id="IPR015943">
    <property type="entry name" value="WD40/YVTN_repeat-like_dom_sf"/>
</dbReference>
<evidence type="ECO:0000256" key="2">
    <source>
        <dbReference type="ARBA" id="ARBA00022737"/>
    </source>
</evidence>
<sequence length="1043" mass="109408">MSNVTWSEHGDFMASGGEDCRIVVWSAEHQKAVHTLDLGHISTINCVRFLPASNNEQMISCGSDRQVRLVSLRKNAVKPFCHHRGKVKTAVVLDPNIFMSGSDDGTVRQIDIRAPPPGGSQQDQAQNGHDNMNVIADQRQERTGCAKTRVGVNSIAVMPLNPHIFMTGSSDALVRLYDRRMASSRSTSAPSKVRWVSCFVPTHLKGALITPRPFVSPSRSISVSGVAFSGDGQDILASYTSEQIYLFSATEHARPPHAFTAAGDPPRTRGPALPPRRRTRHATDGRSRNAQAAQAGNYRAAGTAAPAAVGEHGGATPADPPGTAQPRPSSPHQDDVAAAAAAAAPAEGNAEEPRVLAGLLQPFRPVSRHPRAAAAAAQPRQTTRRGESSPAQSVGGGQRNEEAAHPQPPASGGPDEREDDVRPYEGYEEAQLARFILSQQEVMELQAAQHATSGAAAAGEAAAEPLAPAEGAQAQDQSPQEAPRDEQSPEDGQGPRRAAAWRAGSRPGSVTGSALPPMAHSVGQLPNGAAARGTPSTTAACAQARLSPDLQVATSPVRRGGPSLRSQQEAAANAVPDHAPAAPQDDRTARRLKRRLPGGDATDSQAPANRARKAPAPSRDAPPDGRPAAQDAASPSGRAAAPLGDATGSPDGKAQEACLAEEAVRTQPLGMTGHLPALGTRRVHALRRAGSTMAAEGHAFAVVGSGAERPTASTGTSRPRREDGRDNELQSRLHTRRHTEVAPAPECEAPSRAGTSRREAGRAAGSIEAAASGGRAMRGEVSLPERLNQLARAEATRRRRELERDSRAQAQSLPSSAAAITGTAAGEEVEPDVVGPPLAARSSRRSVGSAGEGTRRLRRGVDSAVGAIVEAGDGDEGDGEEVDESGMFQRSFHGHCNRVGCKEVALMGSRSQYVVSGSDEGHIFVWERGTGALVNLLRSSDAGVSCVAPHPHLPMLASCGHDPVVRLWSPEAQEMASLENAEVVMRRNIAEQTERQAAVAGPPPLWLNMIAPPGLAAELEQRPRSPRGHAADRGDNPVRCSLM</sequence>
<feature type="region of interest" description="Disordered" evidence="4">
    <location>
        <begin position="704"/>
        <end position="856"/>
    </location>
</feature>
<feature type="compositionally biased region" description="Low complexity" evidence="4">
    <location>
        <begin position="808"/>
        <end position="826"/>
    </location>
</feature>
<feature type="region of interest" description="Disordered" evidence="4">
    <location>
        <begin position="1020"/>
        <end position="1043"/>
    </location>
</feature>
<evidence type="ECO:0000256" key="1">
    <source>
        <dbReference type="ARBA" id="ARBA00022574"/>
    </source>
</evidence>
<protein>
    <recommendedName>
        <fullName evidence="7">WD40 repeat-like protein</fullName>
    </recommendedName>
</protein>
<reference evidence="5 6" key="1">
    <citation type="journal article" date="2024" name="Nat. Commun.">
        <title>Phylogenomics reveals the evolutionary origins of lichenization in chlorophyte algae.</title>
        <authorList>
            <person name="Puginier C."/>
            <person name="Libourel C."/>
            <person name="Otte J."/>
            <person name="Skaloud P."/>
            <person name="Haon M."/>
            <person name="Grisel S."/>
            <person name="Petersen M."/>
            <person name="Berrin J.G."/>
            <person name="Delaux P.M."/>
            <person name="Dal Grande F."/>
            <person name="Keller J."/>
        </authorList>
    </citation>
    <scope>NUCLEOTIDE SEQUENCE [LARGE SCALE GENOMIC DNA]</scope>
    <source>
        <strain evidence="5 6">SAG 216-7</strain>
    </source>
</reference>
<dbReference type="SMART" id="SM00320">
    <property type="entry name" value="WD40"/>
    <property type="match status" value="6"/>
</dbReference>
<feature type="compositionally biased region" description="Low complexity" evidence="4">
    <location>
        <begin position="606"/>
        <end position="619"/>
    </location>
</feature>
<feature type="compositionally biased region" description="Low complexity" evidence="4">
    <location>
        <begin position="453"/>
        <end position="474"/>
    </location>
</feature>
<feature type="repeat" description="WD" evidence="3">
    <location>
        <begin position="937"/>
        <end position="978"/>
    </location>
</feature>